<evidence type="ECO:0000256" key="1">
    <source>
        <dbReference type="SAM" id="Phobius"/>
    </source>
</evidence>
<accession>A0A809XMF7</accession>
<keyword evidence="1" id="KW-0472">Membrane</keyword>
<organism evidence="2">
    <name type="scientific">Bradyrhizobium diazoefficiens</name>
    <dbReference type="NCBI Taxonomy" id="1355477"/>
    <lineage>
        <taxon>Bacteria</taxon>
        <taxon>Pseudomonadati</taxon>
        <taxon>Pseudomonadota</taxon>
        <taxon>Alphaproteobacteria</taxon>
        <taxon>Hyphomicrobiales</taxon>
        <taxon>Nitrobacteraceae</taxon>
        <taxon>Bradyrhizobium</taxon>
    </lineage>
</organism>
<reference evidence="2" key="1">
    <citation type="submission" date="2020-05" db="EMBL/GenBank/DDBJ databases">
        <title>Complete genome sequence of Bradyrhizobium diazoefficiens XF2 isolated from soybean nodule.</title>
        <authorList>
            <person name="Noda R."/>
            <person name="Kakizaki K."/>
            <person name="Minamisawa K."/>
        </authorList>
    </citation>
    <scope>NUCLEOTIDE SEQUENCE</scope>
    <source>
        <strain evidence="2">XF2</strain>
    </source>
</reference>
<dbReference type="AlphaFoldDB" id="A0A809XMF7"/>
<evidence type="ECO:0000313" key="2">
    <source>
        <dbReference type="EMBL" id="BCE27128.1"/>
    </source>
</evidence>
<keyword evidence="1" id="KW-0812">Transmembrane</keyword>
<dbReference type="EMBL" id="AP023092">
    <property type="protein sequence ID" value="BCE27128.1"/>
    <property type="molecule type" value="Genomic_DNA"/>
</dbReference>
<keyword evidence="1" id="KW-1133">Transmembrane helix</keyword>
<name>A0A809XMF7_9BRAD</name>
<feature type="transmembrane region" description="Helical" evidence="1">
    <location>
        <begin position="103"/>
        <end position="123"/>
    </location>
</feature>
<gene>
    <name evidence="2" type="ORF">XF2B_08970</name>
</gene>
<feature type="transmembrane region" description="Helical" evidence="1">
    <location>
        <begin position="67"/>
        <end position="91"/>
    </location>
</feature>
<proteinExistence type="predicted"/>
<protein>
    <submittedName>
        <fullName evidence="2">Uncharacterized protein</fullName>
    </submittedName>
</protein>
<sequence>MLEILKQLTSVVPALLPLLAKRFALLPFLNPQIAEEQWPITAVLALCASSITYNFSRTLQKHGVASYLALAGLAGGVISLLGMLALVNNLILSGHPALQDFSVRSLFVLLFVGVGLSMGFGFAQIPGGVTKS</sequence>